<evidence type="ECO:0000313" key="1">
    <source>
        <dbReference type="EMBL" id="MCW7528529.1"/>
    </source>
</evidence>
<dbReference type="RefSeq" id="WP_265353622.1">
    <property type="nucleotide sequence ID" value="NZ_JAMQPL010000078.1"/>
</dbReference>
<gene>
    <name evidence="1" type="ORF">ND861_19390</name>
    <name evidence="2" type="ORF">ND862_19495</name>
</gene>
<protein>
    <submittedName>
        <fullName evidence="2">DUF2971 domain-containing protein</fullName>
    </submittedName>
</protein>
<dbReference type="AlphaFoldDB" id="A0AAW5VMN2"/>
<evidence type="ECO:0000313" key="3">
    <source>
        <dbReference type="Proteomes" id="UP001208540"/>
    </source>
</evidence>
<dbReference type="EMBL" id="JAMQPL010000078">
    <property type="protein sequence ID" value="MCW7532409.1"/>
    <property type="molecule type" value="Genomic_DNA"/>
</dbReference>
<keyword evidence="4" id="KW-1185">Reference proteome</keyword>
<evidence type="ECO:0000313" key="4">
    <source>
        <dbReference type="Proteomes" id="UP001208912"/>
    </source>
</evidence>
<accession>A0AAW5VMN2</accession>
<comment type="caution">
    <text evidence="2">The sequence shown here is derived from an EMBL/GenBank/DDBJ whole genome shotgun (WGS) entry which is preliminary data.</text>
</comment>
<dbReference type="EMBL" id="JAMQPM010000065">
    <property type="protein sequence ID" value="MCW7528529.1"/>
    <property type="molecule type" value="Genomic_DNA"/>
</dbReference>
<proteinExistence type="predicted"/>
<name>A0AAW5VMN2_9LEPT</name>
<reference evidence="2 4" key="1">
    <citation type="submission" date="2022-06" db="EMBL/GenBank/DDBJ databases">
        <title>Leptospira isolates from biofilms formed at urban environments.</title>
        <authorList>
            <person name="Ribeiro P.S."/>
            <person name="Sousa T."/>
            <person name="Carvalho N."/>
            <person name="Aburjaile F."/>
            <person name="Neves F."/>
            <person name="Oliveira D."/>
            <person name="Blanco L."/>
            <person name="Lima J."/>
            <person name="Costa F."/>
            <person name="Brenig B."/>
            <person name="Soares S."/>
            <person name="Ramos R."/>
            <person name="Goes-Neto A."/>
            <person name="Matiuzzi M."/>
            <person name="Azevedo V."/>
            <person name="Ristow P."/>
        </authorList>
    </citation>
    <scope>NUCLEOTIDE SEQUENCE</scope>
    <source>
        <strain evidence="1 4">VSF19</strain>
        <strain evidence="2">VSF20</strain>
    </source>
</reference>
<feature type="non-terminal residue" evidence="2">
    <location>
        <position position="1"/>
    </location>
</feature>
<sequence>LKNMIKQIKKFLNRLVNTIYGSETIDFQTKTIFKYMPGRDYNIESIEKNYFFFSRLSQVNDPEDCTINPLPDLWGTTKEEIEKKILANAKPQEVDNLKKYAAKLANDKSTQKEYLEQLKPILQADDDDYKKGFKMLCLTENYQSIHMWQNYSRNKKPMDGFCIGYECEIGNPETFVHMHRKNKLKIKLGSVIDSGKNQSSLCAYEVFYGEDTSIAYNPFKNNKEALLHSYFYKKSKWSPEEEFRILLTDDQTTNPTLQSIQYEEDKLKIVIFGKNCGSKTRKKILEAIYQNGNYKNLKFYEASLICGKIRFKELKHYA</sequence>
<dbReference type="Proteomes" id="UP001208540">
    <property type="component" value="Unassembled WGS sequence"/>
</dbReference>
<organism evidence="2 3">
    <name type="scientific">Leptospira soteropolitanensis</name>
    <dbReference type="NCBI Taxonomy" id="2950025"/>
    <lineage>
        <taxon>Bacteria</taxon>
        <taxon>Pseudomonadati</taxon>
        <taxon>Spirochaetota</taxon>
        <taxon>Spirochaetia</taxon>
        <taxon>Leptospirales</taxon>
        <taxon>Leptospiraceae</taxon>
        <taxon>Leptospira</taxon>
    </lineage>
</organism>
<evidence type="ECO:0000313" key="2">
    <source>
        <dbReference type="EMBL" id="MCW7532409.1"/>
    </source>
</evidence>
<dbReference type="Proteomes" id="UP001208912">
    <property type="component" value="Unassembled WGS sequence"/>
</dbReference>